<evidence type="ECO:0000256" key="5">
    <source>
        <dbReference type="ARBA" id="ARBA00023002"/>
    </source>
</evidence>
<comment type="caution">
    <text evidence="10">The sequence shown here is derived from an EMBL/GenBank/DDBJ whole genome shotgun (WGS) entry which is preliminary data.</text>
</comment>
<dbReference type="GO" id="GO:0004497">
    <property type="term" value="F:monooxygenase activity"/>
    <property type="evidence" value="ECO:0007669"/>
    <property type="project" value="UniProtKB-KW"/>
</dbReference>
<dbReference type="GO" id="GO:0005506">
    <property type="term" value="F:iron ion binding"/>
    <property type="evidence" value="ECO:0007669"/>
    <property type="project" value="InterPro"/>
</dbReference>
<dbReference type="SUPFAM" id="SSF48264">
    <property type="entry name" value="Cytochrome P450"/>
    <property type="match status" value="1"/>
</dbReference>
<evidence type="ECO:0008006" key="12">
    <source>
        <dbReference type="Google" id="ProtNLM"/>
    </source>
</evidence>
<dbReference type="Proteomes" id="UP001168990">
    <property type="component" value="Unassembled WGS sequence"/>
</dbReference>
<dbReference type="PRINTS" id="PR00463">
    <property type="entry name" value="EP450I"/>
</dbReference>
<comment type="cofactor">
    <cofactor evidence="1 8">
        <name>heme</name>
        <dbReference type="ChEBI" id="CHEBI:30413"/>
    </cofactor>
</comment>
<evidence type="ECO:0000256" key="2">
    <source>
        <dbReference type="ARBA" id="ARBA00010617"/>
    </source>
</evidence>
<dbReference type="GO" id="GO:0016705">
    <property type="term" value="F:oxidoreductase activity, acting on paired donors, with incorporation or reduction of molecular oxygen"/>
    <property type="evidence" value="ECO:0007669"/>
    <property type="project" value="InterPro"/>
</dbReference>
<name>A0AA39EZK4_9HYME</name>
<reference evidence="10" key="1">
    <citation type="journal article" date="2023" name="bioRxiv">
        <title>Scaffold-level genome assemblies of two parasitoid biocontrol wasps reveal the parthenogenesis mechanism and an associated novel virus.</title>
        <authorList>
            <person name="Inwood S."/>
            <person name="Skelly J."/>
            <person name="Guhlin J."/>
            <person name="Harrop T."/>
            <person name="Goldson S."/>
            <person name="Dearden P."/>
        </authorList>
    </citation>
    <scope>NUCLEOTIDE SEQUENCE</scope>
    <source>
        <strain evidence="10">Irish</strain>
        <tissue evidence="10">Whole body</tissue>
    </source>
</reference>
<evidence type="ECO:0000256" key="1">
    <source>
        <dbReference type="ARBA" id="ARBA00001971"/>
    </source>
</evidence>
<dbReference type="GO" id="GO:0020037">
    <property type="term" value="F:heme binding"/>
    <property type="evidence" value="ECO:0007669"/>
    <property type="project" value="InterPro"/>
</dbReference>
<evidence type="ECO:0000313" key="10">
    <source>
        <dbReference type="EMBL" id="KAK0158656.1"/>
    </source>
</evidence>
<dbReference type="AlphaFoldDB" id="A0AA39EZK4"/>
<dbReference type="PANTHER" id="PTHR24279">
    <property type="entry name" value="CYTOCHROME P450"/>
    <property type="match status" value="1"/>
</dbReference>
<comment type="similarity">
    <text evidence="2 9">Belongs to the cytochrome P450 family.</text>
</comment>
<dbReference type="InterPro" id="IPR017972">
    <property type="entry name" value="Cyt_P450_CS"/>
</dbReference>
<keyword evidence="11" id="KW-1185">Reference proteome</keyword>
<evidence type="ECO:0000256" key="7">
    <source>
        <dbReference type="ARBA" id="ARBA00023033"/>
    </source>
</evidence>
<protein>
    <recommendedName>
        <fullName evidence="12">Cytochrome P450</fullName>
    </recommendedName>
</protein>
<accession>A0AA39EZK4</accession>
<organism evidence="10 11">
    <name type="scientific">Microctonus aethiopoides</name>
    <dbReference type="NCBI Taxonomy" id="144406"/>
    <lineage>
        <taxon>Eukaryota</taxon>
        <taxon>Metazoa</taxon>
        <taxon>Ecdysozoa</taxon>
        <taxon>Arthropoda</taxon>
        <taxon>Hexapoda</taxon>
        <taxon>Insecta</taxon>
        <taxon>Pterygota</taxon>
        <taxon>Neoptera</taxon>
        <taxon>Endopterygota</taxon>
        <taxon>Hymenoptera</taxon>
        <taxon>Apocrita</taxon>
        <taxon>Ichneumonoidea</taxon>
        <taxon>Braconidae</taxon>
        <taxon>Euphorinae</taxon>
        <taxon>Microctonus</taxon>
    </lineage>
</organism>
<evidence type="ECO:0000313" key="11">
    <source>
        <dbReference type="Proteomes" id="UP001168990"/>
    </source>
</evidence>
<dbReference type="InterPro" id="IPR001128">
    <property type="entry name" value="Cyt_P450"/>
</dbReference>
<sequence>MFRFIKHLKNIYQHQSMQLNSSIIFVRHQQTKCNKPLAAIETHECVQLTANEIINSPLTQSHLNNGGSLSILRPDIDTQSIEQIARMDNMTEMIDEKMSISFQEIPGPAILKLWEKYWKYVPIFGTQLFCSLLMNKITEGRLLWNRNITPLKYFFDEYGPIVRINAPMMADVVMIHRPEHIAQVFQQDGSQSVRSAIDILQHYRSSHRKSKLFGPFTMQGQEWIEMKLILKESFSQHFSKSFNNFDSTCNGLIQRVRKIRNRQDEMPLTFNDDLLRWGMECFYSLIFNKKIGFLDTVGLNAASEQSKLIDALLIAHRYLNRCETGFQVWRFVETYNSKKLFNALDTIDNIIAKYIRQVQRKLEFKLTNEMGNSSPVLESLLINQQMNLDDISILLMDLIILGVQAVSNTQACLLYFLAKNPRVQRKLYDEVSNVLSRDKSTLSEENIQQMPYLNACLQESLRLRPAFPYISRLLSKKITLHGYVIPKGTYLIMANGISSRREENFEDPEKFLPERWLNEKFDDNLVKQEKYWSCLPFGHGTRSCLGKIIAETQIKLLTAKIVREFKIEYDYADIESRFLLVNVPKKPLRFRFVDRN</sequence>
<dbReference type="PROSITE" id="PS00086">
    <property type="entry name" value="CYTOCHROME_P450"/>
    <property type="match status" value="1"/>
</dbReference>
<keyword evidence="5 9" id="KW-0560">Oxidoreductase</keyword>
<evidence type="ECO:0000256" key="8">
    <source>
        <dbReference type="PIRSR" id="PIRSR602401-1"/>
    </source>
</evidence>
<keyword evidence="3 8" id="KW-0349">Heme</keyword>
<keyword evidence="4 8" id="KW-0479">Metal-binding</keyword>
<evidence type="ECO:0000256" key="9">
    <source>
        <dbReference type="RuleBase" id="RU000461"/>
    </source>
</evidence>
<dbReference type="InterPro" id="IPR036396">
    <property type="entry name" value="Cyt_P450_sf"/>
</dbReference>
<reference evidence="10" key="2">
    <citation type="submission" date="2023-03" db="EMBL/GenBank/DDBJ databases">
        <authorList>
            <person name="Inwood S.N."/>
            <person name="Skelly J.G."/>
            <person name="Guhlin J."/>
            <person name="Harrop T.W.R."/>
            <person name="Goldson S.G."/>
            <person name="Dearden P.K."/>
        </authorList>
    </citation>
    <scope>NUCLEOTIDE SEQUENCE</scope>
    <source>
        <strain evidence="10">Irish</strain>
        <tissue evidence="10">Whole body</tissue>
    </source>
</reference>
<evidence type="ECO:0000256" key="4">
    <source>
        <dbReference type="ARBA" id="ARBA00022723"/>
    </source>
</evidence>
<dbReference type="PRINTS" id="PR00385">
    <property type="entry name" value="P450"/>
</dbReference>
<proteinExistence type="inferred from homology"/>
<dbReference type="InterPro" id="IPR050479">
    <property type="entry name" value="CYP11_CYP27_families"/>
</dbReference>
<dbReference type="Pfam" id="PF00067">
    <property type="entry name" value="p450"/>
    <property type="match status" value="1"/>
</dbReference>
<evidence type="ECO:0000256" key="3">
    <source>
        <dbReference type="ARBA" id="ARBA00022617"/>
    </source>
</evidence>
<dbReference type="PANTHER" id="PTHR24279:SF120">
    <property type="entry name" value="CYTOCHROME P450"/>
    <property type="match status" value="1"/>
</dbReference>
<dbReference type="Gene3D" id="1.10.630.10">
    <property type="entry name" value="Cytochrome P450"/>
    <property type="match status" value="1"/>
</dbReference>
<evidence type="ECO:0000256" key="6">
    <source>
        <dbReference type="ARBA" id="ARBA00023004"/>
    </source>
</evidence>
<feature type="binding site" description="axial binding residue" evidence="8">
    <location>
        <position position="544"/>
    </location>
    <ligand>
        <name>heme</name>
        <dbReference type="ChEBI" id="CHEBI:30413"/>
    </ligand>
    <ligandPart>
        <name>Fe</name>
        <dbReference type="ChEBI" id="CHEBI:18248"/>
    </ligandPart>
</feature>
<keyword evidence="6 8" id="KW-0408">Iron</keyword>
<dbReference type="CDD" id="cd11054">
    <property type="entry name" value="CYP24A1-like"/>
    <property type="match status" value="1"/>
</dbReference>
<dbReference type="InterPro" id="IPR002401">
    <property type="entry name" value="Cyt_P450_E_grp-I"/>
</dbReference>
<keyword evidence="7 9" id="KW-0503">Monooxygenase</keyword>
<gene>
    <name evidence="10" type="ORF">PV328_009632</name>
</gene>
<dbReference type="EMBL" id="JAQQBS010001424">
    <property type="protein sequence ID" value="KAK0158656.1"/>
    <property type="molecule type" value="Genomic_DNA"/>
</dbReference>